<keyword evidence="3 5" id="KW-0418">Kinase</keyword>
<dbReference type="InterPro" id="IPR029056">
    <property type="entry name" value="Ribokinase-like"/>
</dbReference>
<dbReference type="InterPro" id="IPR011611">
    <property type="entry name" value="PfkB_dom"/>
</dbReference>
<evidence type="ECO:0000313" key="6">
    <source>
        <dbReference type="Proteomes" id="UP000037755"/>
    </source>
</evidence>
<comment type="caution">
    <text evidence="5">The sequence shown here is derived from an EMBL/GenBank/DDBJ whole genome shotgun (WGS) entry which is preliminary data.</text>
</comment>
<organism evidence="5 6">
    <name type="scientific">Flavobacterium akiainvivens</name>
    <dbReference type="NCBI Taxonomy" id="1202724"/>
    <lineage>
        <taxon>Bacteria</taxon>
        <taxon>Pseudomonadati</taxon>
        <taxon>Bacteroidota</taxon>
        <taxon>Flavobacteriia</taxon>
        <taxon>Flavobacteriales</taxon>
        <taxon>Flavobacteriaceae</taxon>
        <taxon>Flavobacterium</taxon>
    </lineage>
</organism>
<evidence type="ECO:0000256" key="2">
    <source>
        <dbReference type="ARBA" id="ARBA00022679"/>
    </source>
</evidence>
<dbReference type="AlphaFoldDB" id="A0A0M8M8B7"/>
<dbReference type="InterPro" id="IPR052700">
    <property type="entry name" value="Carb_kinase_PfkB-like"/>
</dbReference>
<dbReference type="CDD" id="cd01166">
    <property type="entry name" value="KdgK"/>
    <property type="match status" value="1"/>
</dbReference>
<evidence type="ECO:0000256" key="3">
    <source>
        <dbReference type="ARBA" id="ARBA00022777"/>
    </source>
</evidence>
<evidence type="ECO:0000256" key="1">
    <source>
        <dbReference type="ARBA" id="ARBA00010688"/>
    </source>
</evidence>
<reference evidence="5 6" key="1">
    <citation type="submission" date="2015-08" db="EMBL/GenBank/DDBJ databases">
        <title>Whole genome sequence of Flavobacterium akiainvivens IK-1T, from decaying Wikstroemia oahuensis, an endemic Hawaiian shrub.</title>
        <authorList>
            <person name="Wan X."/>
            <person name="Hou S."/>
            <person name="Saito J."/>
            <person name="Donachie S."/>
        </authorList>
    </citation>
    <scope>NUCLEOTIDE SEQUENCE [LARGE SCALE GENOMIC DNA]</scope>
    <source>
        <strain evidence="5 6">IK-1</strain>
    </source>
</reference>
<dbReference type="OrthoDB" id="9813569at2"/>
<dbReference type="Gene3D" id="3.40.1190.20">
    <property type="match status" value="1"/>
</dbReference>
<protein>
    <submittedName>
        <fullName evidence="5">Carbohydrate kinase</fullName>
    </submittedName>
</protein>
<evidence type="ECO:0000313" key="5">
    <source>
        <dbReference type="EMBL" id="KOS05613.1"/>
    </source>
</evidence>
<dbReference type="Pfam" id="PF00294">
    <property type="entry name" value="PfkB"/>
    <property type="match status" value="1"/>
</dbReference>
<dbReference type="PATRIC" id="fig|1202724.3.peg.1214"/>
<dbReference type="SUPFAM" id="SSF53613">
    <property type="entry name" value="Ribokinase-like"/>
    <property type="match status" value="1"/>
</dbReference>
<dbReference type="PANTHER" id="PTHR43320">
    <property type="entry name" value="SUGAR KINASE"/>
    <property type="match status" value="1"/>
</dbReference>
<keyword evidence="2" id="KW-0808">Transferase</keyword>
<comment type="similarity">
    <text evidence="1">Belongs to the carbohydrate kinase PfkB family.</text>
</comment>
<dbReference type="STRING" id="1202724.AM493_05865"/>
<accession>A0A0M8M8B7</accession>
<feature type="domain" description="Carbohydrate kinase PfkB" evidence="4">
    <location>
        <begin position="4"/>
        <end position="313"/>
    </location>
</feature>
<dbReference type="PANTHER" id="PTHR43320:SF2">
    <property type="entry name" value="2-DEHYDRO-3-DEOXYGLUCONOKINASE_2-DEHYDRO-3-DEOXYGALACTONOKINASE"/>
    <property type="match status" value="1"/>
</dbReference>
<keyword evidence="6" id="KW-1185">Reference proteome</keyword>
<dbReference type="GO" id="GO:0016301">
    <property type="term" value="F:kinase activity"/>
    <property type="evidence" value="ECO:0007669"/>
    <property type="project" value="UniProtKB-KW"/>
</dbReference>
<dbReference type="Proteomes" id="UP000037755">
    <property type="component" value="Unassembled WGS sequence"/>
</dbReference>
<sequence>MQGKILCFGELLLRMSPQDDWAAQGALPFYIGGAELNVATALANWQLPVGYVTALPDNYLSDSLLQYVSSKNIDAAHILKTNGRLGMYYLGEGHEIKSSGVVYDRENSAFAGLKPGDIDWDAALKGCSWLHLSAITPALNATVAAVCVEAAKAAAARGITVSIDLNYRQKLWQYGVQPPVIMNDILPYCNVVMGNIWSANSLLDVPCAADGTEPPSELLELAKQSMAGIMQQYLGVHTCAYTFRMQANYWAVALQGGEVSVSGVYDTVNATGRVGSGDCFMAGLVYGLYTQNDAQYAVSFATAAATGKLYEQGDATTQTVDDVTKRMTNG</sequence>
<name>A0A0M8M8B7_9FLAO</name>
<evidence type="ECO:0000259" key="4">
    <source>
        <dbReference type="Pfam" id="PF00294"/>
    </source>
</evidence>
<gene>
    <name evidence="5" type="ORF">AM493_05865</name>
</gene>
<dbReference type="EMBL" id="LIYD01000005">
    <property type="protein sequence ID" value="KOS05613.1"/>
    <property type="molecule type" value="Genomic_DNA"/>
</dbReference>
<proteinExistence type="inferred from homology"/>